<dbReference type="Proteomes" id="UP000294564">
    <property type="component" value="Unassembled WGS sequence"/>
</dbReference>
<protein>
    <submittedName>
        <fullName evidence="1">Uncharacterized protein</fullName>
    </submittedName>
</protein>
<organism evidence="1 2">
    <name type="scientific">Tenacibaculum skagerrakense</name>
    <dbReference type="NCBI Taxonomy" id="186571"/>
    <lineage>
        <taxon>Bacteria</taxon>
        <taxon>Pseudomonadati</taxon>
        <taxon>Bacteroidota</taxon>
        <taxon>Flavobacteriia</taxon>
        <taxon>Flavobacteriales</taxon>
        <taxon>Flavobacteriaceae</taxon>
        <taxon>Tenacibaculum</taxon>
    </lineage>
</organism>
<proteinExistence type="predicted"/>
<sequence>MFNIKNVKNSKNAVNIRLELPKKWTSDFGFNEEIIDCFWD</sequence>
<dbReference type="EMBL" id="SLXM01000001">
    <property type="protein sequence ID" value="TCP28006.1"/>
    <property type="molecule type" value="Genomic_DNA"/>
</dbReference>
<keyword evidence="2" id="KW-1185">Reference proteome</keyword>
<gene>
    <name evidence="1" type="ORF">EV195_101165</name>
</gene>
<name>A0A4V2SMN8_9FLAO</name>
<reference evidence="1 2" key="1">
    <citation type="submission" date="2019-03" db="EMBL/GenBank/DDBJ databases">
        <title>Genomic Encyclopedia of Type Strains, Phase IV (KMG-IV): sequencing the most valuable type-strain genomes for metagenomic binning, comparative biology and taxonomic classification.</title>
        <authorList>
            <person name="Goeker M."/>
        </authorList>
    </citation>
    <scope>NUCLEOTIDE SEQUENCE [LARGE SCALE GENOMIC DNA]</scope>
    <source>
        <strain evidence="1 2">DSM 14836</strain>
    </source>
</reference>
<comment type="caution">
    <text evidence="1">The sequence shown here is derived from an EMBL/GenBank/DDBJ whole genome shotgun (WGS) entry which is preliminary data.</text>
</comment>
<evidence type="ECO:0000313" key="1">
    <source>
        <dbReference type="EMBL" id="TCP28006.1"/>
    </source>
</evidence>
<dbReference type="AlphaFoldDB" id="A0A4V2SMN8"/>
<accession>A0A4V2SMN8</accession>
<evidence type="ECO:0000313" key="2">
    <source>
        <dbReference type="Proteomes" id="UP000294564"/>
    </source>
</evidence>